<comment type="similarity">
    <text evidence="2">Belongs to the prokaryotic/mitochondrial release factor family.</text>
</comment>
<evidence type="ECO:0000259" key="6">
    <source>
        <dbReference type="Pfam" id="PF00472"/>
    </source>
</evidence>
<dbReference type="GO" id="GO:0032543">
    <property type="term" value="P:mitochondrial translation"/>
    <property type="evidence" value="ECO:0007669"/>
    <property type="project" value="UniProtKB-ARBA"/>
</dbReference>
<dbReference type="EMBL" id="BTGC01000008">
    <property type="protein sequence ID" value="GMM51719.1"/>
    <property type="molecule type" value="Genomic_DNA"/>
</dbReference>
<protein>
    <recommendedName>
        <fullName evidence="6">Prokaryotic-type class I peptide chain release factors domain-containing protein</fullName>
    </recommendedName>
</protein>
<dbReference type="GO" id="GO:0003747">
    <property type="term" value="F:translation release factor activity"/>
    <property type="evidence" value="ECO:0007669"/>
    <property type="project" value="InterPro"/>
</dbReference>
<dbReference type="SUPFAM" id="SSF75620">
    <property type="entry name" value="Release factor"/>
    <property type="match status" value="1"/>
</dbReference>
<evidence type="ECO:0000313" key="7">
    <source>
        <dbReference type="EMBL" id="GMM51719.1"/>
    </source>
</evidence>
<dbReference type="FunFam" id="3.30.160.20:FF:000065">
    <property type="entry name" value="Peptidyl-tRNA hydrolase domain protein"/>
    <property type="match status" value="1"/>
</dbReference>
<reference evidence="7 8" key="1">
    <citation type="journal article" date="2023" name="Elife">
        <title>Identification of key yeast species and microbe-microbe interactions impacting larval growth of Drosophila in the wild.</title>
        <authorList>
            <person name="Mure A."/>
            <person name="Sugiura Y."/>
            <person name="Maeda R."/>
            <person name="Honda K."/>
            <person name="Sakurai N."/>
            <person name="Takahashi Y."/>
            <person name="Watada M."/>
            <person name="Katoh T."/>
            <person name="Gotoh A."/>
            <person name="Gotoh Y."/>
            <person name="Taniguchi I."/>
            <person name="Nakamura K."/>
            <person name="Hayashi T."/>
            <person name="Katayama T."/>
            <person name="Uemura T."/>
            <person name="Hattori Y."/>
        </authorList>
    </citation>
    <scope>NUCLEOTIDE SEQUENCE [LARGE SCALE GENOMIC DNA]</scope>
    <source>
        <strain evidence="7 8">SB-73</strain>
    </source>
</reference>
<comment type="caution">
    <text evidence="7">The sequence shown here is derived from an EMBL/GenBank/DDBJ whole genome shotgun (WGS) entry which is preliminary data.</text>
</comment>
<comment type="subcellular location">
    <subcellularLocation>
        <location evidence="1">Mitochondrion</location>
    </subcellularLocation>
</comment>
<evidence type="ECO:0000256" key="4">
    <source>
        <dbReference type="ARBA" id="ARBA00023128"/>
    </source>
</evidence>
<dbReference type="Gene3D" id="3.30.160.20">
    <property type="match status" value="1"/>
</dbReference>
<dbReference type="AlphaFoldDB" id="A0AAV5RJH4"/>
<evidence type="ECO:0000256" key="2">
    <source>
        <dbReference type="ARBA" id="ARBA00010835"/>
    </source>
</evidence>
<dbReference type="GO" id="GO:0005739">
    <property type="term" value="C:mitochondrion"/>
    <property type="evidence" value="ECO:0007669"/>
    <property type="project" value="UniProtKB-SubCell"/>
</dbReference>
<feature type="region of interest" description="Disordered" evidence="5">
    <location>
        <begin position="135"/>
        <end position="154"/>
    </location>
</feature>
<dbReference type="Proteomes" id="UP001362899">
    <property type="component" value="Unassembled WGS sequence"/>
</dbReference>
<organism evidence="7 8">
    <name type="scientific">Starmerella bacillaris</name>
    <name type="common">Yeast</name>
    <name type="synonym">Candida zemplinina</name>
    <dbReference type="NCBI Taxonomy" id="1247836"/>
    <lineage>
        <taxon>Eukaryota</taxon>
        <taxon>Fungi</taxon>
        <taxon>Dikarya</taxon>
        <taxon>Ascomycota</taxon>
        <taxon>Saccharomycotina</taxon>
        <taxon>Dipodascomycetes</taxon>
        <taxon>Dipodascales</taxon>
        <taxon>Trichomonascaceae</taxon>
        <taxon>Starmerella</taxon>
    </lineage>
</organism>
<gene>
    <name evidence="7" type="ORF">DASB73_026820</name>
</gene>
<feature type="compositionally biased region" description="Polar residues" evidence="5">
    <location>
        <begin position="139"/>
        <end position="148"/>
    </location>
</feature>
<dbReference type="InterPro" id="IPR000352">
    <property type="entry name" value="Pep_chain_release_fac_I"/>
</dbReference>
<name>A0AAV5RJH4_STABA</name>
<feature type="region of interest" description="Disordered" evidence="5">
    <location>
        <begin position="184"/>
        <end position="222"/>
    </location>
</feature>
<evidence type="ECO:0000256" key="1">
    <source>
        <dbReference type="ARBA" id="ARBA00004173"/>
    </source>
</evidence>
<dbReference type="PANTHER" id="PTHR46203:SF1">
    <property type="entry name" value="MITOCHONDRIAL TRANSLATION RELEASE FACTOR IN RESCUE"/>
    <property type="match status" value="1"/>
</dbReference>
<sequence length="222" mass="25484">MERTFRVISSISRYLHSNSTLLLKKREFPPVLKIDENDILEKFIKGGGKGGQKINKTNSKVQLKHLPTGIVITSQFSRSREDNRKRARRILGEKVDEFLNKENSRTAIIARYNIHKAQKKRQRQNKVRKELNLDVGLSETPNHQSQTPEEVEDVDQVEENGIKQSLLDPKYAVKIAELINPTAMNSKNENETGSSDSLKSTHTVDINSERNINLDNLQRREN</sequence>
<dbReference type="InterPro" id="IPR052405">
    <property type="entry name" value="Mito_Transl_Release_Factor"/>
</dbReference>
<keyword evidence="4" id="KW-0496">Mitochondrion</keyword>
<dbReference type="PANTHER" id="PTHR46203">
    <property type="entry name" value="PROBABLE PEPTIDE CHAIN RELEASE FACTOR C12ORF65"/>
    <property type="match status" value="1"/>
</dbReference>
<dbReference type="Pfam" id="PF00472">
    <property type="entry name" value="RF-1"/>
    <property type="match status" value="1"/>
</dbReference>
<proteinExistence type="inferred from homology"/>
<evidence type="ECO:0000256" key="5">
    <source>
        <dbReference type="SAM" id="MobiDB-lite"/>
    </source>
</evidence>
<evidence type="ECO:0000256" key="3">
    <source>
        <dbReference type="ARBA" id="ARBA00022946"/>
    </source>
</evidence>
<dbReference type="InterPro" id="IPR045853">
    <property type="entry name" value="Pep_chain_release_fac_I_sf"/>
</dbReference>
<feature type="compositionally biased region" description="Polar residues" evidence="5">
    <location>
        <begin position="184"/>
        <end position="216"/>
    </location>
</feature>
<feature type="domain" description="Prokaryotic-type class I peptide chain release factors" evidence="6">
    <location>
        <begin position="32"/>
        <end position="128"/>
    </location>
</feature>
<accession>A0AAV5RJH4</accession>
<keyword evidence="8" id="KW-1185">Reference proteome</keyword>
<keyword evidence="3" id="KW-0809">Transit peptide</keyword>
<evidence type="ECO:0000313" key="8">
    <source>
        <dbReference type="Proteomes" id="UP001362899"/>
    </source>
</evidence>